<keyword evidence="4" id="KW-0804">Transcription</keyword>
<dbReference type="GO" id="GO:0006355">
    <property type="term" value="P:regulation of DNA-templated transcription"/>
    <property type="evidence" value="ECO:0007669"/>
    <property type="project" value="InterPro"/>
</dbReference>
<dbReference type="SMART" id="SM00028">
    <property type="entry name" value="TPR"/>
    <property type="match status" value="6"/>
</dbReference>
<dbReference type="EMBL" id="SJKD01000007">
    <property type="protein sequence ID" value="TCC45746.1"/>
    <property type="molecule type" value="Genomic_DNA"/>
</dbReference>
<dbReference type="PANTHER" id="PTHR35807">
    <property type="entry name" value="TRANSCRIPTIONAL REGULATOR REDD-RELATED"/>
    <property type="match status" value="1"/>
</dbReference>
<evidence type="ECO:0000256" key="2">
    <source>
        <dbReference type="ARBA" id="ARBA00023015"/>
    </source>
</evidence>
<evidence type="ECO:0000256" key="4">
    <source>
        <dbReference type="ARBA" id="ARBA00023163"/>
    </source>
</evidence>
<comment type="similarity">
    <text evidence="1">Belongs to the AfsR/DnrI/RedD regulatory family.</text>
</comment>
<accession>A0A4R0JLL0</accession>
<gene>
    <name evidence="7" type="ORF">E0H75_28905</name>
</gene>
<dbReference type="SMART" id="SM00862">
    <property type="entry name" value="Trans_reg_C"/>
    <property type="match status" value="1"/>
</dbReference>
<dbReference type="GO" id="GO:0003677">
    <property type="term" value="F:DNA binding"/>
    <property type="evidence" value="ECO:0007669"/>
    <property type="project" value="UniProtKB-UniRule"/>
</dbReference>
<evidence type="ECO:0000256" key="3">
    <source>
        <dbReference type="ARBA" id="ARBA00023125"/>
    </source>
</evidence>
<dbReference type="PROSITE" id="PS51755">
    <property type="entry name" value="OMPR_PHOB"/>
    <property type="match status" value="1"/>
</dbReference>
<dbReference type="CDD" id="cd00383">
    <property type="entry name" value="trans_reg_C"/>
    <property type="match status" value="1"/>
</dbReference>
<dbReference type="InterPro" id="IPR051677">
    <property type="entry name" value="AfsR-DnrI-RedD_regulator"/>
</dbReference>
<dbReference type="SUPFAM" id="SSF52540">
    <property type="entry name" value="P-loop containing nucleoside triphosphate hydrolases"/>
    <property type="match status" value="1"/>
</dbReference>
<proteinExistence type="inferred from homology"/>
<keyword evidence="2" id="KW-0805">Transcription regulation</keyword>
<feature type="domain" description="OmpR/PhoB-type" evidence="6">
    <location>
        <begin position="5"/>
        <end position="104"/>
    </location>
</feature>
<dbReference type="Gene3D" id="1.25.40.10">
    <property type="entry name" value="Tetratricopeptide repeat domain"/>
    <property type="match status" value="2"/>
</dbReference>
<dbReference type="PANTHER" id="PTHR35807:SF1">
    <property type="entry name" value="TRANSCRIPTIONAL REGULATOR REDD"/>
    <property type="match status" value="1"/>
</dbReference>
<dbReference type="Gene3D" id="1.10.10.10">
    <property type="entry name" value="Winged helix-like DNA-binding domain superfamily/Winged helix DNA-binding domain"/>
    <property type="match status" value="1"/>
</dbReference>
<protein>
    <submittedName>
        <fullName evidence="7">Tetratricopeptide repeat protein</fullName>
    </submittedName>
</protein>
<dbReference type="InterPro" id="IPR011990">
    <property type="entry name" value="TPR-like_helical_dom_sf"/>
</dbReference>
<dbReference type="GO" id="GO:0043531">
    <property type="term" value="F:ADP binding"/>
    <property type="evidence" value="ECO:0007669"/>
    <property type="project" value="InterPro"/>
</dbReference>
<dbReference type="Pfam" id="PF13424">
    <property type="entry name" value="TPR_12"/>
    <property type="match status" value="1"/>
</dbReference>
<reference evidence="7 8" key="1">
    <citation type="submission" date="2019-02" db="EMBL/GenBank/DDBJ databases">
        <title>Kribbella capetownensis sp. nov. and Kribbella speibonae sp. nov., isolated from soil.</title>
        <authorList>
            <person name="Curtis S.M."/>
            <person name="Norton I."/>
            <person name="Everest G.J."/>
            <person name="Meyers P.R."/>
        </authorList>
    </citation>
    <scope>NUCLEOTIDE SEQUENCE [LARGE SCALE GENOMIC DNA]</scope>
    <source>
        <strain evidence="7 8">YM53</strain>
    </source>
</reference>
<dbReference type="OrthoDB" id="4326794at2"/>
<comment type="caution">
    <text evidence="7">The sequence shown here is derived from an EMBL/GenBank/DDBJ whole genome shotgun (WGS) entry which is preliminary data.</text>
</comment>
<organism evidence="7 8">
    <name type="scientific">Kribbella capetownensis</name>
    <dbReference type="NCBI Taxonomy" id="1572659"/>
    <lineage>
        <taxon>Bacteria</taxon>
        <taxon>Bacillati</taxon>
        <taxon>Actinomycetota</taxon>
        <taxon>Actinomycetes</taxon>
        <taxon>Propionibacteriales</taxon>
        <taxon>Kribbellaceae</taxon>
        <taxon>Kribbella</taxon>
    </lineage>
</organism>
<evidence type="ECO:0000256" key="5">
    <source>
        <dbReference type="PROSITE-ProRule" id="PRU01091"/>
    </source>
</evidence>
<name>A0A4R0JLL0_9ACTN</name>
<dbReference type="InterPro" id="IPR019734">
    <property type="entry name" value="TPR_rpt"/>
</dbReference>
<dbReference type="PRINTS" id="PR00364">
    <property type="entry name" value="DISEASERSIST"/>
</dbReference>
<dbReference type="Proteomes" id="UP000293342">
    <property type="component" value="Unassembled WGS sequence"/>
</dbReference>
<dbReference type="InterPro" id="IPR036388">
    <property type="entry name" value="WH-like_DNA-bd_sf"/>
</dbReference>
<dbReference type="InterPro" id="IPR001867">
    <property type="entry name" value="OmpR/PhoB-type_DNA-bd"/>
</dbReference>
<dbReference type="SUPFAM" id="SSF46894">
    <property type="entry name" value="C-terminal effector domain of the bipartite response regulators"/>
    <property type="match status" value="1"/>
</dbReference>
<dbReference type="SMART" id="SM01043">
    <property type="entry name" value="BTAD"/>
    <property type="match status" value="1"/>
</dbReference>
<keyword evidence="8" id="KW-1185">Reference proteome</keyword>
<keyword evidence="3 5" id="KW-0238">DNA-binding</keyword>
<dbReference type="InterPro" id="IPR016032">
    <property type="entry name" value="Sig_transdc_resp-reg_C-effctor"/>
</dbReference>
<dbReference type="SUPFAM" id="SSF48452">
    <property type="entry name" value="TPR-like"/>
    <property type="match status" value="2"/>
</dbReference>
<sequence>MLKLKSGNRKGDVTTLEIRVLGPFEVLKDGRTITLPQGRLRAIVATLADAAGEVVSVDTLATAVWGARPPLDVRASLQTYIARLRRTLGHHLIVTAPRGYRLCVEPDQVDAWLFLRLLSDPPPAPETVKTLDDALALWRGTPFTGVDSPWLTETRAPRLTECYLGAVATRADLKLAAGTSSDVVADLRAVTQQFPLHEPLWARLIAALQSTGQTAAAIACYEEVHERIAAELGVDPGTALQQARVGLSADGTTASRIRLTRDTADFVGRTEVLAALDGLLPQGADESPVVVLDGAPGVGKTTTAIHWAHSVAERFPDGQFFVDLRATGPGPELEPSTALEMLLRELGVAPMNIPDDVDARSALLRSSLADRRVLLLLDNVRSADQVRPLLPGSASMVVVTSRNQLRGLVARDGADRLGLEEFSADESITYLTTASKLSRSRWNLRMLSDLADLCGRLPLALAVAAEQLQQRMGYCDRRLVAQLRAASRRIDVLSSTGDGGLDRGVRAVFRRSLDSLTPEQAKAFAVLGLHPGPDFSVDCAAAIVGSTAGQVLPVLDRLVEIHLLEQRQPRRYQLHDLLRLYAHELSGEDQPGSDAALHRLFAWYVHSAAKARMVMGQCTPLGTLDELPATVIPREFADIEDALAWFDVERTALLGAVEVATVSGYDPSVWQLADQLSNYLAVRAAHDDLTRVQQVALQAAQRRRDIAAQAVACNELGLAYSLADKHERARGYFRQAARLFSSLGNDIGHARALGRLGAALRRSGHIDRAIAVQQSAVEICDRAGDTDELVLALNELALSYLAVDDFDQAAVACQQALSAPETSNTPHLRPYVTDTLAQALTGLGEIDAALRCYRRAIVQARAQRDKWCETAILNNLGRALRTAGRGDEARAHWQEALENIDTMDLVRSREVSREDLLTQIRSLGEPQAVST</sequence>
<feature type="DNA-binding region" description="OmpR/PhoB-type" evidence="5">
    <location>
        <begin position="5"/>
        <end position="104"/>
    </location>
</feature>
<dbReference type="Pfam" id="PF03704">
    <property type="entry name" value="BTAD"/>
    <property type="match status" value="1"/>
</dbReference>
<dbReference type="CDD" id="cd15831">
    <property type="entry name" value="BTAD"/>
    <property type="match status" value="1"/>
</dbReference>
<dbReference type="Pfam" id="PF00486">
    <property type="entry name" value="Trans_reg_C"/>
    <property type="match status" value="1"/>
</dbReference>
<dbReference type="GO" id="GO:0000160">
    <property type="term" value="P:phosphorelay signal transduction system"/>
    <property type="evidence" value="ECO:0007669"/>
    <property type="project" value="InterPro"/>
</dbReference>
<dbReference type="Pfam" id="PF13374">
    <property type="entry name" value="TPR_10"/>
    <property type="match status" value="1"/>
</dbReference>
<evidence type="ECO:0000313" key="7">
    <source>
        <dbReference type="EMBL" id="TCC45746.1"/>
    </source>
</evidence>
<evidence type="ECO:0000313" key="8">
    <source>
        <dbReference type="Proteomes" id="UP000293342"/>
    </source>
</evidence>
<dbReference type="AlphaFoldDB" id="A0A4R0JLL0"/>
<dbReference type="InterPro" id="IPR005158">
    <property type="entry name" value="BTAD"/>
</dbReference>
<evidence type="ECO:0000256" key="1">
    <source>
        <dbReference type="ARBA" id="ARBA00005820"/>
    </source>
</evidence>
<dbReference type="Gene3D" id="3.40.50.300">
    <property type="entry name" value="P-loop containing nucleotide triphosphate hydrolases"/>
    <property type="match status" value="1"/>
</dbReference>
<evidence type="ECO:0000259" key="6">
    <source>
        <dbReference type="PROSITE" id="PS51755"/>
    </source>
</evidence>
<dbReference type="InterPro" id="IPR027417">
    <property type="entry name" value="P-loop_NTPase"/>
</dbReference>